<dbReference type="Pfam" id="PF13927">
    <property type="entry name" value="Ig_3"/>
    <property type="match status" value="1"/>
</dbReference>
<dbReference type="Pfam" id="PF23591">
    <property type="entry name" value="CILP"/>
    <property type="match status" value="1"/>
</dbReference>
<evidence type="ECO:0000256" key="6">
    <source>
        <dbReference type="SAM" id="MobiDB-lite"/>
    </source>
</evidence>
<evidence type="ECO:0000256" key="2">
    <source>
        <dbReference type="ARBA" id="ARBA00022525"/>
    </source>
</evidence>
<dbReference type="Ensembl" id="ENSPMAT00000002537.1">
    <property type="protein sequence ID" value="ENSPMAP00000002525.1"/>
    <property type="gene ID" value="ENSPMAG00000002309.1"/>
</dbReference>
<organism evidence="8">
    <name type="scientific">Petromyzon marinus</name>
    <name type="common">Sea lamprey</name>
    <dbReference type="NCBI Taxonomy" id="7757"/>
    <lineage>
        <taxon>Eukaryota</taxon>
        <taxon>Metazoa</taxon>
        <taxon>Chordata</taxon>
        <taxon>Craniata</taxon>
        <taxon>Vertebrata</taxon>
        <taxon>Cyclostomata</taxon>
        <taxon>Hyperoartia</taxon>
        <taxon>Petromyzontiformes</taxon>
        <taxon>Petromyzontidae</taxon>
        <taxon>Petromyzon</taxon>
    </lineage>
</organism>
<dbReference type="InterPro" id="IPR013783">
    <property type="entry name" value="Ig-like_fold"/>
</dbReference>
<evidence type="ECO:0000313" key="8">
    <source>
        <dbReference type="Ensembl" id="ENSPMAP00000002525.1"/>
    </source>
</evidence>
<dbReference type="InterPro" id="IPR036383">
    <property type="entry name" value="TSP1_rpt_sf"/>
</dbReference>
<dbReference type="Pfam" id="PF00090">
    <property type="entry name" value="TSP_1"/>
    <property type="match status" value="1"/>
</dbReference>
<dbReference type="InterPro" id="IPR036179">
    <property type="entry name" value="Ig-like_dom_sf"/>
</dbReference>
<feature type="compositionally biased region" description="Basic residues" evidence="6">
    <location>
        <begin position="1154"/>
        <end position="1164"/>
    </location>
</feature>
<evidence type="ECO:0000259" key="7">
    <source>
        <dbReference type="PROSITE" id="PS50835"/>
    </source>
</evidence>
<dbReference type="GeneTree" id="ENSGT00390000008152"/>
<dbReference type="Pfam" id="PF23708">
    <property type="entry name" value="CILP_5th"/>
    <property type="match status" value="1"/>
</dbReference>
<dbReference type="SMART" id="SM00409">
    <property type="entry name" value="IG"/>
    <property type="match status" value="1"/>
</dbReference>
<accession>S4RBE4</accession>
<dbReference type="InterPro" id="IPR056255">
    <property type="entry name" value="CILP-1/2_dom"/>
</dbReference>
<dbReference type="InterPro" id="IPR056258">
    <property type="entry name" value="CILP-1/2_C"/>
</dbReference>
<dbReference type="Pfam" id="PF23730">
    <property type="entry name" value="CILP_8th"/>
    <property type="match status" value="1"/>
</dbReference>
<keyword evidence="2" id="KW-0964">Secreted</keyword>
<evidence type="ECO:0000256" key="3">
    <source>
        <dbReference type="ARBA" id="ARBA00022530"/>
    </source>
</evidence>
<reference evidence="8" key="2">
    <citation type="submission" date="2025-09" db="UniProtKB">
        <authorList>
            <consortium name="Ensembl"/>
        </authorList>
    </citation>
    <scope>IDENTIFICATION</scope>
</reference>
<evidence type="ECO:0000256" key="4">
    <source>
        <dbReference type="ARBA" id="ARBA00022729"/>
    </source>
</evidence>
<dbReference type="InterPro" id="IPR000884">
    <property type="entry name" value="TSP1_rpt"/>
</dbReference>
<dbReference type="InterPro" id="IPR056257">
    <property type="entry name" value="CILP-1/2_8th"/>
</dbReference>
<dbReference type="InterPro" id="IPR056256">
    <property type="entry name" value="CILP-1/2_b-sand_dom2"/>
</dbReference>
<dbReference type="InterPro" id="IPR025155">
    <property type="entry name" value="WxxW_domain"/>
</dbReference>
<protein>
    <submittedName>
        <fullName evidence="8">Cartilage intermediate layer protein 2</fullName>
    </submittedName>
</protein>
<dbReference type="SUPFAM" id="SSF82895">
    <property type="entry name" value="TSP-1 type 1 repeat"/>
    <property type="match status" value="1"/>
</dbReference>
<dbReference type="SMART" id="SM00408">
    <property type="entry name" value="IGc2"/>
    <property type="match status" value="1"/>
</dbReference>
<dbReference type="Pfam" id="PF13330">
    <property type="entry name" value="Mucin2_WxxW"/>
    <property type="match status" value="1"/>
</dbReference>
<keyword evidence="3" id="KW-0272">Extracellular matrix</keyword>
<dbReference type="SUPFAM" id="SSF48726">
    <property type="entry name" value="Immunoglobulin"/>
    <property type="match status" value="1"/>
</dbReference>
<keyword evidence="4" id="KW-0732">Signal</keyword>
<evidence type="ECO:0000256" key="5">
    <source>
        <dbReference type="ARBA" id="ARBA00023180"/>
    </source>
</evidence>
<dbReference type="PANTHER" id="PTHR15031:SF6">
    <property type="entry name" value="CARTILAGE INTERMEDIATE LAYER PROTEIN 1-LIKE ISOFORM X1"/>
    <property type="match status" value="1"/>
</dbReference>
<dbReference type="SMART" id="SM00209">
    <property type="entry name" value="TSP1"/>
    <property type="match status" value="1"/>
</dbReference>
<sequence length="1164" mass="129244">MLSLKPILSLCKNIQSYKSETPVKHGVLRACTYRRTARDGQRTPGIQSKKKLTEWTAWFNIDHPGGNGDYERLEAIRYYYRGRVCARPLDVEARTTTWVPAEHTGEVVHFSPEQGFWCINKEQTPGSECSNYHVRFLCPVESVSRWTKWSGWSSCSASCGPDGVQTRQRECMPSTPDASCPGANVEERSCFPPPCALQCPEGRPDTSCRVCLCEGHTIYGRVAEDGGAPLAGATMRLTPPSAVQQLVPERALARTDHNGVFEMHGVCASNHTELGVHRDRFAPAVFRVQPKSSLHYIQLKCAEKPQIVKHPESRARFEGQSVTFCCKATGHPLPTKYIWYHNGSMLQGGHKQDSSLVLSNLRLHQAGDYHCKAVSEVGAVKSFPAKLSLLPAKDPACNPTPTANLIRLPHDCFQNDSNSLYMDVGACPSKPCAGAADFGECGDATKHCCGVARTEEHDIACQGYKLTTMAVTECGCGKCVRPKVLVRGRAVAADNNEPLRFGQIYIGKNRVGFTGYKGTFSFPVPEETERLVVTFVDPSQKLVDSTKVLPFNKKGGTVFIEVKMLRKKPHVTLNPAVANIVPLGEAEGQDPIAEMEIPPNSFYLANGEVYSGFVKASVTFLDPRVIATSAAAPSDLNYIDTEGDIFPLRTYGMFSVDFKDEQLQETLNSGKVKIYIDSNQIKMPEHHNKMKLWSLNTETGLWEEEADFKYSESRRSKREERTFLIGNVEIRERRMFNLDVPEERRCYVKVRTYRSESFMQSEQVQGVVVSLINMEPKAGFASNPRAWGRFDSVVTGPNGACLPAFCDSLQPDAYTAYVTASLGAEELEAAPSSPKLNPNLVGVTRPFLDKLQYQRTDHEDSAVKKTAFKINLAKPDPNLPDETNGPIYAFVNLKECEQAPYSANHFRFYRVEGDRYEFNKIPFNENDLMSWTANYLSWWPKPQEFRACYVKVKINGPKEVMIRSSNVGGTHPATTGQLYGMRDVRSVKDMTYPNVSAACVEFKCGGMLYDESRIDRTLVTVVPQGDCQRQSVNAILQEYLANHPPLATNNASQAFTMFAPLDPLGHNYGIYTVTDQDPRTAKEIALGRCFDGTSDGASRVMKSDVGIGLMFACRERAVGRESLFERVRNSPPVVTRTQSSRVGVASGGRTRNGGLRRRGATVRG</sequence>
<evidence type="ECO:0000256" key="1">
    <source>
        <dbReference type="ARBA" id="ARBA00004498"/>
    </source>
</evidence>
<dbReference type="InterPro" id="IPR039675">
    <property type="entry name" value="CILP1/CILP2"/>
</dbReference>
<dbReference type="PROSITE" id="PS50835">
    <property type="entry name" value="IG_LIKE"/>
    <property type="match status" value="1"/>
</dbReference>
<dbReference type="AlphaFoldDB" id="S4RBE4"/>
<dbReference type="PANTHER" id="PTHR15031">
    <property type="entry name" value="CARTILAGE INTERMEDIATE LAYER PROTEIN CLIP"/>
    <property type="match status" value="1"/>
</dbReference>
<proteinExistence type="predicted"/>
<keyword evidence="5" id="KW-0325">Glycoprotein</keyword>
<dbReference type="InterPro" id="IPR003598">
    <property type="entry name" value="Ig_sub2"/>
</dbReference>
<reference evidence="8" key="1">
    <citation type="submission" date="2025-08" db="UniProtKB">
        <authorList>
            <consortium name="Ensembl"/>
        </authorList>
    </citation>
    <scope>IDENTIFICATION</scope>
</reference>
<dbReference type="PROSITE" id="PS50092">
    <property type="entry name" value="TSP1"/>
    <property type="match status" value="1"/>
</dbReference>
<dbReference type="InterPro" id="IPR003599">
    <property type="entry name" value="Ig_sub"/>
</dbReference>
<name>S4RBE4_PETMA</name>
<dbReference type="Gene3D" id="2.60.40.10">
    <property type="entry name" value="Immunoglobulins"/>
    <property type="match status" value="1"/>
</dbReference>
<dbReference type="InterPro" id="IPR007110">
    <property type="entry name" value="Ig-like_dom"/>
</dbReference>
<feature type="region of interest" description="Disordered" evidence="6">
    <location>
        <begin position="1138"/>
        <end position="1164"/>
    </location>
</feature>
<feature type="domain" description="Ig-like" evidence="7">
    <location>
        <begin position="305"/>
        <end position="388"/>
    </location>
</feature>
<dbReference type="Gene3D" id="2.20.100.10">
    <property type="entry name" value="Thrombospondin type-1 (TSP1) repeat"/>
    <property type="match status" value="1"/>
</dbReference>
<dbReference type="HOGENOM" id="CLU_008073_0_0_1"/>
<comment type="subcellular location">
    <subcellularLocation>
        <location evidence="1">Secreted</location>
        <location evidence="1">Extracellular space</location>
        <location evidence="1">Extracellular matrix</location>
    </subcellularLocation>
</comment>
<dbReference type="Pfam" id="PF23599">
    <property type="entry name" value="CILP_C"/>
    <property type="match status" value="1"/>
</dbReference>
<dbReference type="STRING" id="7757.ENSPMAP00000002525"/>
<dbReference type="OMA" id="VEERSCF"/>